<protein>
    <recommendedName>
        <fullName evidence="4">VWFA domain-containing protein</fullName>
    </recommendedName>
</protein>
<dbReference type="AlphaFoldDB" id="Q021P4"/>
<dbReference type="NCBIfam" id="TIGR03436">
    <property type="entry name" value="acidobact_VWFA"/>
    <property type="match status" value="1"/>
</dbReference>
<dbReference type="InParanoid" id="Q021P4"/>
<organism evidence="3">
    <name type="scientific">Solibacter usitatus (strain Ellin6076)</name>
    <dbReference type="NCBI Taxonomy" id="234267"/>
    <lineage>
        <taxon>Bacteria</taxon>
        <taxon>Pseudomonadati</taxon>
        <taxon>Acidobacteriota</taxon>
        <taxon>Terriglobia</taxon>
        <taxon>Bryobacterales</taxon>
        <taxon>Solibacteraceae</taxon>
        <taxon>Candidatus Solibacter</taxon>
    </lineage>
</organism>
<reference evidence="3" key="1">
    <citation type="submission" date="2006-10" db="EMBL/GenBank/DDBJ databases">
        <title>Complete sequence of Solibacter usitatus Ellin6076.</title>
        <authorList>
            <consortium name="US DOE Joint Genome Institute"/>
            <person name="Copeland A."/>
            <person name="Lucas S."/>
            <person name="Lapidus A."/>
            <person name="Barry K."/>
            <person name="Detter J.C."/>
            <person name="Glavina del Rio T."/>
            <person name="Hammon N."/>
            <person name="Israni S."/>
            <person name="Dalin E."/>
            <person name="Tice H."/>
            <person name="Pitluck S."/>
            <person name="Thompson L.S."/>
            <person name="Brettin T."/>
            <person name="Bruce D."/>
            <person name="Han C."/>
            <person name="Tapia R."/>
            <person name="Gilna P."/>
            <person name="Schmutz J."/>
            <person name="Larimer F."/>
            <person name="Land M."/>
            <person name="Hauser L."/>
            <person name="Kyrpides N."/>
            <person name="Mikhailova N."/>
            <person name="Janssen P.H."/>
            <person name="Kuske C.R."/>
            <person name="Richardson P."/>
        </authorList>
    </citation>
    <scope>NUCLEOTIDE SEQUENCE</scope>
    <source>
        <strain evidence="3">Ellin6076</strain>
    </source>
</reference>
<feature type="signal peptide" evidence="2">
    <location>
        <begin position="1"/>
        <end position="24"/>
    </location>
</feature>
<name>Q021P4_SOLUE</name>
<evidence type="ECO:0000256" key="2">
    <source>
        <dbReference type="SAM" id="SignalP"/>
    </source>
</evidence>
<dbReference type="KEGG" id="sus:Acid_3370"/>
<evidence type="ECO:0000313" key="3">
    <source>
        <dbReference type="EMBL" id="ABJ84343.1"/>
    </source>
</evidence>
<dbReference type="SUPFAM" id="SSF53300">
    <property type="entry name" value="vWA-like"/>
    <property type="match status" value="1"/>
</dbReference>
<dbReference type="STRING" id="234267.Acid_3370"/>
<feature type="compositionally biased region" description="Gly residues" evidence="1">
    <location>
        <begin position="304"/>
        <end position="336"/>
    </location>
</feature>
<feature type="chain" id="PRO_5004163744" description="VWFA domain-containing protein" evidence="2">
    <location>
        <begin position="25"/>
        <end position="783"/>
    </location>
</feature>
<feature type="region of interest" description="Disordered" evidence="1">
    <location>
        <begin position="303"/>
        <end position="406"/>
    </location>
</feature>
<dbReference type="OrthoDB" id="128191at2"/>
<evidence type="ECO:0008006" key="4">
    <source>
        <dbReference type="Google" id="ProtNLM"/>
    </source>
</evidence>
<dbReference type="Gene3D" id="3.40.50.410">
    <property type="entry name" value="von Willebrand factor, type A domain"/>
    <property type="match status" value="1"/>
</dbReference>
<dbReference type="InterPro" id="IPR036465">
    <property type="entry name" value="vWFA_dom_sf"/>
</dbReference>
<feature type="compositionally biased region" description="Low complexity" evidence="1">
    <location>
        <begin position="337"/>
        <end position="398"/>
    </location>
</feature>
<proteinExistence type="predicted"/>
<evidence type="ECO:0000256" key="1">
    <source>
        <dbReference type="SAM" id="MobiDB-lite"/>
    </source>
</evidence>
<accession>Q021P4</accession>
<dbReference type="HOGENOM" id="CLU_395282_0_0_0"/>
<gene>
    <name evidence="3" type="ordered locus">Acid_3370</name>
</gene>
<keyword evidence="2" id="KW-0732">Signal</keyword>
<dbReference type="eggNOG" id="COG2304">
    <property type="taxonomic scope" value="Bacteria"/>
</dbReference>
<dbReference type="InterPro" id="IPR017802">
    <property type="entry name" value="VWFA-rel_acidobac-type"/>
</dbReference>
<sequence precursor="true">MQLHRLILVSGLLILAGLATRARAQAPAPAPTTIKTETRLVLVDIVVTKKGQYVDDLEMKNFKVWEDNKEQQLKTFSFGADPNSPAGQKRYIVLFFDNSTMSMGEQAQARQAAAHFIESNAGPDRLIAVVNYTGAVQVAQNFTDDIDRLKQVVSGIKVSAIAPGAERASLGRGGPRLGGAGDFSSRSMLLALRGMAKNLSDVPGRKSLILLTSGFPLTNEGRSEANAAIDACNKSNVAIYPIDARGLNGQGGLDADPLGVRRGGRAALDLPAPFRPAGLALAASPVIRIANFLLAMEPEQVGGARTGSTGGATGGSPGGSTGGTRGTPGGSPGGNPAGTTGRPTGGVPPNSGGTTRGTNTNNSTGVNNNNNNNNNGRGGYNPNDPNNPYNRNNPYNNPARLNIPEFPGATNNQNVMYLLAEGTGGFVITNTNDLIGGMKKIGQEQNQYYIVGYTPPESPEGSCHTLRVKVDRGGTAVRSRAGYCNVKGNDVLAGSPIEKTLESRATGTTAGTIAAAMRAPFFYTGENTARVAVAIEIPSESIQFEKVKGKMHSTVNVLGIAYKQDGSVGARFSDAVKLEFENQKEVQAFKAAPMHYENQFDIASGTYNLKVVFDSGGQSFGKLDTPLMINAYDGAAFAVSGVAFSQKFGKVTESDAKLDSVLLEGRSPLVAGPNQFTPTGLSSFKASETVGLYFEVYDNAVNAETKLNVAAQLRILDAKTLAVLNDSGNVLIDNYVRPGNPVVAAALKLPLAELKPGAYRLELKALDSAGNFATRTADFEIKP</sequence>
<dbReference type="EMBL" id="CP000473">
    <property type="protein sequence ID" value="ABJ84343.1"/>
    <property type="molecule type" value="Genomic_DNA"/>
</dbReference>